<keyword evidence="2" id="KW-0378">Hydrolase</keyword>
<dbReference type="Pfam" id="PF00710">
    <property type="entry name" value="Asparaginase"/>
    <property type="match status" value="1"/>
</dbReference>
<comment type="caution">
    <text evidence="6">The sequence shown here is derived from an EMBL/GenBank/DDBJ whole genome shotgun (WGS) entry which is preliminary data.</text>
</comment>
<dbReference type="PIRSF" id="PIRSF500176">
    <property type="entry name" value="L_ASNase"/>
    <property type="match status" value="1"/>
</dbReference>
<dbReference type="PIRSF" id="PIRSF001220">
    <property type="entry name" value="L-ASNase_gatD"/>
    <property type="match status" value="1"/>
</dbReference>
<feature type="domain" description="Asparaginase/glutaminase C-terminal" evidence="5">
    <location>
        <begin position="217"/>
        <end position="327"/>
    </location>
</feature>
<comment type="similarity">
    <text evidence="1">Belongs to the asparaginase 1 family.</text>
</comment>
<accession>A0ABN1MLT7</accession>
<dbReference type="EMBL" id="BAAAFH010000003">
    <property type="protein sequence ID" value="GAA0873952.1"/>
    <property type="molecule type" value="Genomic_DNA"/>
</dbReference>
<evidence type="ECO:0000259" key="5">
    <source>
        <dbReference type="Pfam" id="PF17763"/>
    </source>
</evidence>
<dbReference type="RefSeq" id="WP_343784505.1">
    <property type="nucleotide sequence ID" value="NZ_BAAAFH010000003.1"/>
</dbReference>
<dbReference type="SMART" id="SM00870">
    <property type="entry name" value="Asparaginase"/>
    <property type="match status" value="1"/>
</dbReference>
<dbReference type="InterPro" id="IPR006033">
    <property type="entry name" value="AsnA_fam"/>
</dbReference>
<dbReference type="InterPro" id="IPR027474">
    <property type="entry name" value="L-asparaginase_N"/>
</dbReference>
<dbReference type="InterPro" id="IPR027473">
    <property type="entry name" value="L-asparaginase_C"/>
</dbReference>
<dbReference type="Pfam" id="PF17763">
    <property type="entry name" value="Asparaginase_C"/>
    <property type="match status" value="1"/>
</dbReference>
<evidence type="ECO:0000313" key="7">
    <source>
        <dbReference type="Proteomes" id="UP001501126"/>
    </source>
</evidence>
<dbReference type="InterPro" id="IPR040919">
    <property type="entry name" value="Asparaginase_C"/>
</dbReference>
<dbReference type="CDD" id="cd08963">
    <property type="entry name" value="L-asparaginase_I"/>
    <property type="match status" value="1"/>
</dbReference>
<evidence type="ECO:0000256" key="2">
    <source>
        <dbReference type="ARBA" id="ARBA00022801"/>
    </source>
</evidence>
<evidence type="ECO:0000259" key="4">
    <source>
        <dbReference type="Pfam" id="PF00710"/>
    </source>
</evidence>
<evidence type="ECO:0000313" key="6">
    <source>
        <dbReference type="EMBL" id="GAA0873952.1"/>
    </source>
</evidence>
<name>A0ABN1MLT7_9FLAO</name>
<proteinExistence type="inferred from homology"/>
<protein>
    <submittedName>
        <fullName evidence="6">Asparaginase</fullName>
    </submittedName>
</protein>
<feature type="domain" description="L-asparaginase N-terminal" evidence="4">
    <location>
        <begin position="5"/>
        <end position="197"/>
    </location>
</feature>
<dbReference type="SFLD" id="SFLDS00057">
    <property type="entry name" value="Glutaminase/Asparaginase"/>
    <property type="match status" value="1"/>
</dbReference>
<dbReference type="PROSITE" id="PS00144">
    <property type="entry name" value="ASN_GLN_ASE_1"/>
    <property type="match status" value="1"/>
</dbReference>
<dbReference type="InterPro" id="IPR036152">
    <property type="entry name" value="Asp/glu_Ase-like_sf"/>
</dbReference>
<dbReference type="InterPro" id="IPR020827">
    <property type="entry name" value="Asparaginase/glutaminase_AS1"/>
</dbReference>
<sequence>MEKSKVLIVYTGGTIGMVTDHTTGSLVAFDFDHLYDQVPELNRLEIDIQAVSFEKPVDSSEMTPAMWRKLAQIIYDNYTDFDGFVVLHGSDTMSYTASALSFMLQGLKKPVILTGSQLPIGTIRTDGKENLITAIEIAGTQDQNGDPVVQEVAVYFEYSLYRGNRTTKVSASEFEAFKSGNYPELAVAGVHIRFNEQALFRTRLSEVQFHPDFREEIALLKLFPGLPFSAYAPLFDIKKVKGIILSTYGAGNGPADRRFIELLDNYIQSGGIVLNITQCSSGAVEQGKYETSRQFVQLGVVSGGELTTEAAIAKMMHVCATHLTREEKIELLTTECCGEM</sequence>
<keyword evidence="7" id="KW-1185">Reference proteome</keyword>
<feature type="active site" evidence="3">
    <location>
        <position position="14"/>
    </location>
</feature>
<dbReference type="InterPro" id="IPR006034">
    <property type="entry name" value="Asparaginase/glutaminase-like"/>
</dbReference>
<evidence type="ECO:0000256" key="3">
    <source>
        <dbReference type="PROSITE-ProRule" id="PRU10099"/>
    </source>
</evidence>
<dbReference type="NCBIfam" id="TIGR00519">
    <property type="entry name" value="asnASE_I"/>
    <property type="match status" value="1"/>
</dbReference>
<evidence type="ECO:0000256" key="1">
    <source>
        <dbReference type="ARBA" id="ARBA00010518"/>
    </source>
</evidence>
<dbReference type="InterPro" id="IPR041725">
    <property type="entry name" value="L-asparaginase_I"/>
</dbReference>
<dbReference type="PROSITE" id="PS51732">
    <property type="entry name" value="ASN_GLN_ASE_3"/>
    <property type="match status" value="1"/>
</dbReference>
<dbReference type="Gene3D" id="3.40.50.40">
    <property type="match status" value="1"/>
</dbReference>
<organism evidence="6 7">
    <name type="scientific">Wandonia haliotis</name>
    <dbReference type="NCBI Taxonomy" id="574963"/>
    <lineage>
        <taxon>Bacteria</taxon>
        <taxon>Pseudomonadati</taxon>
        <taxon>Bacteroidota</taxon>
        <taxon>Flavobacteriia</taxon>
        <taxon>Flavobacteriales</taxon>
        <taxon>Crocinitomicaceae</taxon>
        <taxon>Wandonia</taxon>
    </lineage>
</organism>
<dbReference type="Gene3D" id="3.40.50.1170">
    <property type="entry name" value="L-asparaginase, N-terminal domain"/>
    <property type="match status" value="1"/>
</dbReference>
<dbReference type="PANTHER" id="PTHR11707">
    <property type="entry name" value="L-ASPARAGINASE"/>
    <property type="match status" value="1"/>
</dbReference>
<reference evidence="6 7" key="1">
    <citation type="journal article" date="2019" name="Int. J. Syst. Evol. Microbiol.">
        <title>The Global Catalogue of Microorganisms (GCM) 10K type strain sequencing project: providing services to taxonomists for standard genome sequencing and annotation.</title>
        <authorList>
            <consortium name="The Broad Institute Genomics Platform"/>
            <consortium name="The Broad Institute Genome Sequencing Center for Infectious Disease"/>
            <person name="Wu L."/>
            <person name="Ma J."/>
        </authorList>
    </citation>
    <scope>NUCLEOTIDE SEQUENCE [LARGE SCALE GENOMIC DNA]</scope>
    <source>
        <strain evidence="6 7">JCM 16083</strain>
    </source>
</reference>
<dbReference type="InterPro" id="IPR037152">
    <property type="entry name" value="L-asparaginase_N_sf"/>
</dbReference>
<dbReference type="PRINTS" id="PR00139">
    <property type="entry name" value="ASNGLNASE"/>
</dbReference>
<gene>
    <name evidence="6" type="ORF">GCM10009118_03600</name>
</gene>
<dbReference type="Proteomes" id="UP001501126">
    <property type="component" value="Unassembled WGS sequence"/>
</dbReference>
<dbReference type="PANTHER" id="PTHR11707:SF28">
    <property type="entry name" value="60 KDA LYSOPHOSPHOLIPASE"/>
    <property type="match status" value="1"/>
</dbReference>
<dbReference type="SUPFAM" id="SSF53774">
    <property type="entry name" value="Glutaminase/Asparaginase"/>
    <property type="match status" value="1"/>
</dbReference>